<evidence type="ECO:0000313" key="2">
    <source>
        <dbReference type="EMBL" id="AZG77440.1"/>
    </source>
</evidence>
<keyword evidence="1" id="KW-0812">Transmembrane</keyword>
<reference evidence="2 3" key="1">
    <citation type="submission" date="2018-11" db="EMBL/GenBank/DDBJ databases">
        <title>Genome squencing of methanotrophic bacteria isolated from alkaline groundwater in Korea.</title>
        <authorList>
            <person name="Nguyen L.N."/>
        </authorList>
    </citation>
    <scope>NUCLEOTIDE SEQUENCE [LARGE SCALE GENOMIC DNA]</scope>
    <source>
        <strain evidence="2 3">GW6</strain>
    </source>
</reference>
<feature type="transmembrane region" description="Helical" evidence="1">
    <location>
        <begin position="12"/>
        <end position="34"/>
    </location>
</feature>
<sequence>MMGPLAPLVPHFLAFHVLTLALWCAGLIALPLMLSHHDPSISQSDYARIRRYTHFAYTLGVTPAAVLAVASGTVLVFLRDAFTPWMFLKLVFVGALVLTHGWVGHTVTSMEETQGLHQPPHPALQPVAAFIPILAILFLVLDKPDFSELRFPHWLSQPQGGQLPFLAPSR</sequence>
<dbReference type="KEGG" id="mros:EHO51_12260"/>
<organism evidence="2 3">
    <name type="scientific">Methylocystis rosea</name>
    <dbReference type="NCBI Taxonomy" id="173366"/>
    <lineage>
        <taxon>Bacteria</taxon>
        <taxon>Pseudomonadati</taxon>
        <taxon>Pseudomonadota</taxon>
        <taxon>Alphaproteobacteria</taxon>
        <taxon>Hyphomicrobiales</taxon>
        <taxon>Methylocystaceae</taxon>
        <taxon>Methylocystis</taxon>
    </lineage>
</organism>
<protein>
    <submittedName>
        <fullName evidence="2">Uncharacterized protein</fullName>
    </submittedName>
</protein>
<dbReference type="Pfam" id="PF03653">
    <property type="entry name" value="UPF0093"/>
    <property type="match status" value="1"/>
</dbReference>
<dbReference type="EMBL" id="CP034086">
    <property type="protein sequence ID" value="AZG77440.1"/>
    <property type="molecule type" value="Genomic_DNA"/>
</dbReference>
<dbReference type="Proteomes" id="UP000273982">
    <property type="component" value="Chromosome"/>
</dbReference>
<dbReference type="GO" id="GO:0006782">
    <property type="term" value="P:protoporphyrinogen IX biosynthetic process"/>
    <property type="evidence" value="ECO:0007669"/>
    <property type="project" value="UniProtKB-UniPathway"/>
</dbReference>
<name>A0A3G8M8N5_9HYPH</name>
<dbReference type="InterPro" id="IPR005265">
    <property type="entry name" value="HemJ-like"/>
</dbReference>
<feature type="transmembrane region" description="Helical" evidence="1">
    <location>
        <begin position="123"/>
        <end position="141"/>
    </location>
</feature>
<gene>
    <name evidence="2" type="ORF">EHO51_12260</name>
</gene>
<proteinExistence type="predicted"/>
<feature type="transmembrane region" description="Helical" evidence="1">
    <location>
        <begin position="54"/>
        <end position="78"/>
    </location>
</feature>
<dbReference type="AlphaFoldDB" id="A0A3G8M8N5"/>
<evidence type="ECO:0000313" key="3">
    <source>
        <dbReference type="Proteomes" id="UP000273982"/>
    </source>
</evidence>
<keyword evidence="1" id="KW-1133">Transmembrane helix</keyword>
<evidence type="ECO:0000256" key="1">
    <source>
        <dbReference type="SAM" id="Phobius"/>
    </source>
</evidence>
<feature type="transmembrane region" description="Helical" evidence="1">
    <location>
        <begin position="85"/>
        <end position="103"/>
    </location>
</feature>
<dbReference type="UniPathway" id="UPA00251">
    <property type="reaction ID" value="UER00324"/>
</dbReference>
<keyword evidence="1" id="KW-0472">Membrane</keyword>
<accession>A0A3G8M8N5</accession>